<dbReference type="InterPro" id="IPR025291">
    <property type="entry name" value="DUF4153"/>
</dbReference>
<feature type="transmembrane region" description="Helical" evidence="1">
    <location>
        <begin position="377"/>
        <end position="399"/>
    </location>
</feature>
<dbReference type="EMBL" id="WHOD01000059">
    <property type="protein sequence ID" value="NOU94608.1"/>
    <property type="molecule type" value="Genomic_DNA"/>
</dbReference>
<feature type="transmembrane region" description="Helical" evidence="1">
    <location>
        <begin position="12"/>
        <end position="30"/>
    </location>
</feature>
<dbReference type="Pfam" id="PF13687">
    <property type="entry name" value="DUF4153"/>
    <property type="match status" value="1"/>
</dbReference>
<reference evidence="2" key="1">
    <citation type="submission" date="2019-10" db="EMBL/GenBank/DDBJ databases">
        <title>Description of Paenibacillus glebae sp. nov.</title>
        <authorList>
            <person name="Carlier A."/>
            <person name="Qi S."/>
        </authorList>
    </citation>
    <scope>NUCLEOTIDE SEQUENCE</scope>
    <source>
        <strain evidence="2">LMG 31456</strain>
    </source>
</reference>
<feature type="transmembrane region" description="Helical" evidence="1">
    <location>
        <begin position="201"/>
        <end position="226"/>
    </location>
</feature>
<evidence type="ECO:0000313" key="3">
    <source>
        <dbReference type="Proteomes" id="UP000641588"/>
    </source>
</evidence>
<feature type="transmembrane region" description="Helical" evidence="1">
    <location>
        <begin position="313"/>
        <end position="334"/>
    </location>
</feature>
<dbReference type="AlphaFoldDB" id="A0A972GUT5"/>
<feature type="transmembrane region" description="Helical" evidence="1">
    <location>
        <begin position="157"/>
        <end position="181"/>
    </location>
</feature>
<organism evidence="2 3">
    <name type="scientific">Paenibacillus foliorum</name>
    <dbReference type="NCBI Taxonomy" id="2654974"/>
    <lineage>
        <taxon>Bacteria</taxon>
        <taxon>Bacillati</taxon>
        <taxon>Bacillota</taxon>
        <taxon>Bacilli</taxon>
        <taxon>Bacillales</taxon>
        <taxon>Paenibacillaceae</taxon>
        <taxon>Paenibacillus</taxon>
    </lineage>
</organism>
<gene>
    <name evidence="2" type="ORF">GC093_15465</name>
</gene>
<evidence type="ECO:0000313" key="2">
    <source>
        <dbReference type="EMBL" id="NOU94608.1"/>
    </source>
</evidence>
<keyword evidence="1" id="KW-1133">Transmembrane helix</keyword>
<accession>A0A972GUT5</accession>
<feature type="transmembrane region" description="Helical" evidence="1">
    <location>
        <begin position="346"/>
        <end position="365"/>
    </location>
</feature>
<proteinExistence type="predicted"/>
<sequence>MTIHDSVIKNDKLLLLGALLCGCLHHMLFYGKAWGISYPLFMLVFYMYFYWAVKERSELRFDASLLMIVPIMLLSLTYTAFTNSLFAILNALVIPCLILLHTTWVMRKNVVRWYDKGIIMAVMEQVFVHTLSHVPLPVKITMRALTSKINASRSQQIWKISAGIAISLPLLLLVVSLLASADTMFDRMLAKLPELLKHFEIITFLFRIGWIAIVSIALFAYIYGLLRPKEMKPQVKAGTEWEGDSTDSVALSLHSPRPNKPLRIDATIAATILLMMNAVYVLFAVVQFSYFFAGGSALLPDGVTYAEYARRGFAELVVVTVINFTLLMITLHLVDRSIPSMDRFLRVLLAMLIGCTGVMLCSAHFRLSMYEEAYGYTITRVLVHAFMIFLLLLFAIALIKVRKDHFRLMKPYLIAGIASYVLLNYIQVDGIIASSNINRYETTGKIDTSYLGSLSFEVVPYLISLQSKHPELEGTKEALKAIRDRLPDKAEASWVSFNVSEWRAAKVLQTQTD</sequence>
<feature type="transmembrane region" description="Helical" evidence="1">
    <location>
        <begin position="87"/>
        <end position="106"/>
    </location>
</feature>
<evidence type="ECO:0000256" key="1">
    <source>
        <dbReference type="SAM" id="Phobius"/>
    </source>
</evidence>
<keyword evidence="1" id="KW-0812">Transmembrane</keyword>
<keyword evidence="3" id="KW-1185">Reference proteome</keyword>
<comment type="caution">
    <text evidence="2">The sequence shown here is derived from an EMBL/GenBank/DDBJ whole genome shotgun (WGS) entry which is preliminary data.</text>
</comment>
<feature type="transmembrane region" description="Helical" evidence="1">
    <location>
        <begin position="266"/>
        <end position="293"/>
    </location>
</feature>
<protein>
    <submittedName>
        <fullName evidence="2">DUF4173 domain-containing protein</fullName>
    </submittedName>
</protein>
<feature type="transmembrane region" description="Helical" evidence="1">
    <location>
        <begin position="411"/>
        <end position="428"/>
    </location>
</feature>
<name>A0A972GUT5_9BACL</name>
<dbReference type="RefSeq" id="WP_171652824.1">
    <property type="nucleotide sequence ID" value="NZ_WHOD01000059.1"/>
</dbReference>
<feature type="transmembrane region" description="Helical" evidence="1">
    <location>
        <begin position="36"/>
        <end position="53"/>
    </location>
</feature>
<feature type="transmembrane region" description="Helical" evidence="1">
    <location>
        <begin position="65"/>
        <end position="81"/>
    </location>
</feature>
<dbReference type="Proteomes" id="UP000641588">
    <property type="component" value="Unassembled WGS sequence"/>
</dbReference>
<keyword evidence="1" id="KW-0472">Membrane</keyword>